<organism evidence="1 2">
    <name type="scientific">Campylobacter gastrosuis</name>
    <dbReference type="NCBI Taxonomy" id="2974576"/>
    <lineage>
        <taxon>Bacteria</taxon>
        <taxon>Pseudomonadati</taxon>
        <taxon>Campylobacterota</taxon>
        <taxon>Epsilonproteobacteria</taxon>
        <taxon>Campylobacterales</taxon>
        <taxon>Campylobacteraceae</taxon>
        <taxon>Campylobacter</taxon>
    </lineage>
</organism>
<dbReference type="EMBL" id="JANURM010000017">
    <property type="protein sequence ID" value="MDL0089657.1"/>
    <property type="molecule type" value="Genomic_DNA"/>
</dbReference>
<comment type="caution">
    <text evidence="1">The sequence shown here is derived from an EMBL/GenBank/DDBJ whole genome shotgun (WGS) entry which is preliminary data.</text>
</comment>
<keyword evidence="2" id="KW-1185">Reference proteome</keyword>
<proteinExistence type="predicted"/>
<name>A0ABT7HSE8_9BACT</name>
<protein>
    <submittedName>
        <fullName evidence="1">Uncharacterized protein</fullName>
    </submittedName>
</protein>
<accession>A0ABT7HSE8</accession>
<dbReference type="RefSeq" id="WP_284938371.1">
    <property type="nucleotide sequence ID" value="NZ_JANURM010000017.1"/>
</dbReference>
<reference evidence="1" key="2">
    <citation type="journal article" date="2023" name="Microorganisms">
        <title>Isolation and Genomic Characteristics of Cat-Borne Campylobacter felis sp. nov. and Sheep-Borne Campylobacter ovis sp. nov.</title>
        <authorList>
            <person name="Wang H."/>
            <person name="Li Y."/>
            <person name="Gu Y."/>
            <person name="Zhou G."/>
            <person name="Chen X."/>
            <person name="Zhang X."/>
            <person name="Shao Z."/>
            <person name="Zhang J."/>
            <person name="Zhang M."/>
        </authorList>
    </citation>
    <scope>NUCLEOTIDE SEQUENCE</scope>
    <source>
        <strain evidence="1">PS10</strain>
    </source>
</reference>
<gene>
    <name evidence="1" type="ORF">NYG85_09830</name>
</gene>
<evidence type="ECO:0000313" key="2">
    <source>
        <dbReference type="Proteomes" id="UP001173801"/>
    </source>
</evidence>
<evidence type="ECO:0000313" key="1">
    <source>
        <dbReference type="EMBL" id="MDL0089657.1"/>
    </source>
</evidence>
<sequence>MKIENKLILNETAKTTKKTATNFDEILNANLNKKITSNEIENFKQELSKVGASGYLSKLNEDKIAQKLATKQAELEKILGLDDKNKDSLEKSRLSSLLKGFLGEYENSLNERENNTINERQNNLKRDGTFINLAELMSKI</sequence>
<reference evidence="1" key="1">
    <citation type="submission" date="2022-08" db="EMBL/GenBank/DDBJ databases">
        <authorList>
            <person name="Wang H."/>
        </authorList>
    </citation>
    <scope>NUCLEOTIDE SEQUENCE</scope>
    <source>
        <strain evidence="1">PS10</strain>
    </source>
</reference>
<dbReference type="Proteomes" id="UP001173801">
    <property type="component" value="Unassembled WGS sequence"/>
</dbReference>